<dbReference type="GO" id="GO:0009733">
    <property type="term" value="P:response to auxin"/>
    <property type="evidence" value="ECO:0007669"/>
    <property type="project" value="InterPro"/>
</dbReference>
<dbReference type="InterPro" id="IPR003676">
    <property type="entry name" value="SAUR_fam"/>
</dbReference>
<dbReference type="Pfam" id="PF02519">
    <property type="entry name" value="Auxin_inducible"/>
    <property type="match status" value="1"/>
</dbReference>
<proteinExistence type="inferred from homology"/>
<reference evidence="3" key="2">
    <citation type="journal article" date="2017" name="J. Anim. Genet.">
        <title>Multiple reference genome sequences of hot pepper reveal the massive evolution of plant disease resistance genes by retroduplication.</title>
        <authorList>
            <person name="Kim S."/>
            <person name="Park J."/>
            <person name="Yeom S.-I."/>
            <person name="Kim Y.-M."/>
            <person name="Seo E."/>
            <person name="Kim K.-T."/>
            <person name="Kim M.-S."/>
            <person name="Lee J.M."/>
            <person name="Cheong K."/>
            <person name="Shin H.-S."/>
            <person name="Kim S.-B."/>
            <person name="Han K."/>
            <person name="Lee J."/>
            <person name="Park M."/>
            <person name="Lee H.-A."/>
            <person name="Lee H.-Y."/>
            <person name="Lee Y."/>
            <person name="Oh S."/>
            <person name="Lee J.H."/>
            <person name="Choi E."/>
            <person name="Choi E."/>
            <person name="Lee S.E."/>
            <person name="Jeon J."/>
            <person name="Kim H."/>
            <person name="Choi G."/>
            <person name="Song H."/>
            <person name="Lee J."/>
            <person name="Lee S.-C."/>
            <person name="Kwon J.-K."/>
            <person name="Lee H.-Y."/>
            <person name="Koo N."/>
            <person name="Hong Y."/>
            <person name="Kim R.W."/>
            <person name="Kang W.-H."/>
            <person name="Huh J.H."/>
            <person name="Kang B.-C."/>
            <person name="Yang T.-J."/>
            <person name="Lee Y.-H."/>
            <person name="Bennetzen J.L."/>
            <person name="Choi D."/>
        </authorList>
    </citation>
    <scope>NUCLEOTIDE SEQUENCE [LARGE SCALE GENOMIC DNA]</scope>
    <source>
        <strain evidence="3">cv. PBC81</strain>
    </source>
</reference>
<keyword evidence="3" id="KW-1185">Reference proteome</keyword>
<name>A0A2G2VTT3_CAPBA</name>
<dbReference type="AlphaFoldDB" id="A0A2G2VTT3"/>
<dbReference type="STRING" id="33114.A0A2G2VTT3"/>
<dbReference type="Proteomes" id="UP000224567">
    <property type="component" value="Unassembled WGS sequence"/>
</dbReference>
<evidence type="ECO:0000313" key="2">
    <source>
        <dbReference type="EMBL" id="PHT36387.1"/>
    </source>
</evidence>
<evidence type="ECO:0008006" key="4">
    <source>
        <dbReference type="Google" id="ProtNLM"/>
    </source>
</evidence>
<accession>A0A2G2VTT3</accession>
<organism evidence="2 3">
    <name type="scientific">Capsicum baccatum</name>
    <name type="common">Peruvian pepper</name>
    <dbReference type="NCBI Taxonomy" id="33114"/>
    <lineage>
        <taxon>Eukaryota</taxon>
        <taxon>Viridiplantae</taxon>
        <taxon>Streptophyta</taxon>
        <taxon>Embryophyta</taxon>
        <taxon>Tracheophyta</taxon>
        <taxon>Spermatophyta</taxon>
        <taxon>Magnoliopsida</taxon>
        <taxon>eudicotyledons</taxon>
        <taxon>Gunneridae</taxon>
        <taxon>Pentapetalae</taxon>
        <taxon>asterids</taxon>
        <taxon>lamiids</taxon>
        <taxon>Solanales</taxon>
        <taxon>Solanaceae</taxon>
        <taxon>Solanoideae</taxon>
        <taxon>Capsiceae</taxon>
        <taxon>Capsicum</taxon>
    </lineage>
</organism>
<reference evidence="2 3" key="1">
    <citation type="journal article" date="2017" name="Genome Biol.">
        <title>New reference genome sequences of hot pepper reveal the massive evolution of plant disease-resistance genes by retroduplication.</title>
        <authorList>
            <person name="Kim S."/>
            <person name="Park J."/>
            <person name="Yeom S.I."/>
            <person name="Kim Y.M."/>
            <person name="Seo E."/>
            <person name="Kim K.T."/>
            <person name="Kim M.S."/>
            <person name="Lee J.M."/>
            <person name="Cheong K."/>
            <person name="Shin H.S."/>
            <person name="Kim S.B."/>
            <person name="Han K."/>
            <person name="Lee J."/>
            <person name="Park M."/>
            <person name="Lee H.A."/>
            <person name="Lee H.Y."/>
            <person name="Lee Y."/>
            <person name="Oh S."/>
            <person name="Lee J.H."/>
            <person name="Choi E."/>
            <person name="Choi E."/>
            <person name="Lee S.E."/>
            <person name="Jeon J."/>
            <person name="Kim H."/>
            <person name="Choi G."/>
            <person name="Song H."/>
            <person name="Lee J."/>
            <person name="Lee S.C."/>
            <person name="Kwon J.K."/>
            <person name="Lee H.Y."/>
            <person name="Koo N."/>
            <person name="Hong Y."/>
            <person name="Kim R.W."/>
            <person name="Kang W.H."/>
            <person name="Huh J.H."/>
            <person name="Kang B.C."/>
            <person name="Yang T.J."/>
            <person name="Lee Y.H."/>
            <person name="Bennetzen J.L."/>
            <person name="Choi D."/>
        </authorList>
    </citation>
    <scope>NUCLEOTIDE SEQUENCE [LARGE SCALE GENOMIC DNA]</scope>
    <source>
        <strain evidence="3">cv. PBC81</strain>
    </source>
</reference>
<gene>
    <name evidence="2" type="ORF">CQW23_24087</name>
</gene>
<dbReference type="OrthoDB" id="1930622at2759"/>
<protein>
    <recommendedName>
        <fullName evidence="4">Auxin-responsive protein SAUR32</fullName>
    </recommendedName>
</protein>
<comment type="caution">
    <text evidence="2">The sequence shown here is derived from an EMBL/GenBank/DDBJ whole genome shotgun (WGS) entry which is preliminary data.</text>
</comment>
<comment type="similarity">
    <text evidence="1">Belongs to the ARG7 family.</text>
</comment>
<dbReference type="PANTHER" id="PTHR31374">
    <property type="entry name" value="AUXIN-INDUCED PROTEIN-LIKE-RELATED"/>
    <property type="match status" value="1"/>
</dbReference>
<dbReference type="PANTHER" id="PTHR31374:SF387">
    <property type="entry name" value="SAUR FAMILY PROTEIN"/>
    <property type="match status" value="1"/>
</dbReference>
<evidence type="ECO:0000256" key="1">
    <source>
        <dbReference type="ARBA" id="ARBA00006974"/>
    </source>
</evidence>
<sequence>MGKERISNSMVMFKLIMKKLKSHFQLIPKYSNRHQVDVVETPRANEEVVPNDVKEGYFAVFSVNKEEKPKRFIVELHLLTNPSFLKLLKQTEDEYEFELKGVLEVPCLAKELQKILELHIGN</sequence>
<dbReference type="EMBL" id="MLFT02000010">
    <property type="protein sequence ID" value="PHT36387.1"/>
    <property type="molecule type" value="Genomic_DNA"/>
</dbReference>
<evidence type="ECO:0000313" key="3">
    <source>
        <dbReference type="Proteomes" id="UP000224567"/>
    </source>
</evidence>